<name>A0AAD5K7Y7_9FUNG</name>
<accession>A0AAD5K7Y7</accession>
<dbReference type="Proteomes" id="UP001209540">
    <property type="component" value="Unassembled WGS sequence"/>
</dbReference>
<dbReference type="GO" id="GO:0022857">
    <property type="term" value="F:transmembrane transporter activity"/>
    <property type="evidence" value="ECO:0007669"/>
    <property type="project" value="InterPro"/>
</dbReference>
<feature type="transmembrane region" description="Helical" evidence="6">
    <location>
        <begin position="130"/>
        <end position="151"/>
    </location>
</feature>
<keyword evidence="4 6" id="KW-1133">Transmembrane helix</keyword>
<feature type="transmembrane region" description="Helical" evidence="6">
    <location>
        <begin position="97"/>
        <end position="118"/>
    </location>
</feature>
<feature type="transmembrane region" description="Helical" evidence="6">
    <location>
        <begin position="35"/>
        <end position="63"/>
    </location>
</feature>
<dbReference type="Pfam" id="PF07690">
    <property type="entry name" value="MFS_1"/>
    <property type="match status" value="2"/>
</dbReference>
<keyword evidence="2" id="KW-0813">Transport</keyword>
<evidence type="ECO:0000256" key="3">
    <source>
        <dbReference type="ARBA" id="ARBA00022692"/>
    </source>
</evidence>
<evidence type="ECO:0000313" key="9">
    <source>
        <dbReference type="Proteomes" id="UP001209540"/>
    </source>
</evidence>
<evidence type="ECO:0000259" key="7">
    <source>
        <dbReference type="PROSITE" id="PS50850"/>
    </source>
</evidence>
<dbReference type="CDD" id="cd17325">
    <property type="entry name" value="MFS_MdtG_SLC18_like"/>
    <property type="match status" value="1"/>
</dbReference>
<dbReference type="InterPro" id="IPR050930">
    <property type="entry name" value="MFS_Vesicular_Transporter"/>
</dbReference>
<evidence type="ECO:0000256" key="5">
    <source>
        <dbReference type="ARBA" id="ARBA00023136"/>
    </source>
</evidence>
<feature type="domain" description="Major facilitator superfamily (MFS) profile" evidence="7">
    <location>
        <begin position="41"/>
        <end position="553"/>
    </location>
</feature>
<evidence type="ECO:0000313" key="8">
    <source>
        <dbReference type="EMBL" id="KAI9255142.1"/>
    </source>
</evidence>
<dbReference type="AlphaFoldDB" id="A0AAD5K7Y7"/>
<sequence length="565" mass="62631">MFCTNNNKIKLLLESTTSNKKRKKPFLLKYRSSNAYVFTTASFSIFTGSIIYSIVIPILPFILDAMKNNISLDRLDSTSLSVYNNVLSPDQKNSFDAGVILGLYSAASVVTSPMFGYIGDKVKHRRTPMLFGILALLGTTFLFLFATHYWMLAMARVLQGISDACVYTLSLTLISDAYPSQVIGTQLGRVMLFQSIGMAAGAPIGGILFDKIGYRGPFIFIIVLAGIDFLLRLFLIERRNNPKHWFEDNNNKTISQHHPNNDVNESGIIHDKAVIATSAQQHNINNYNSMNTSHEKDRDSKKGSITYINSHHEDGNVSTHSSHSNDEDQQKSTTTTISMLQLLRDARILVALLFSLLPFLAISMLEPTLPIQLAEEWGYDSSQIGLIFLAEIIPSFLAVPLSGYLYDRYGAKCLCFLTLFLSTVIIACFGIPSNRNASGIAPLIVLVILFGFFINMIYTPAYAEVTHGYNALLAAAKATRTRSTVTECDEEEEDGSGRSYGLISTVVCIGNFAGPVLGGHLFETIGFFWLCISVACILLIFSPLALVFLGSKRFTFFHLSFFHRT</sequence>
<dbReference type="PANTHER" id="PTHR23506">
    <property type="entry name" value="GH10249P"/>
    <property type="match status" value="1"/>
</dbReference>
<feature type="transmembrane region" description="Helical" evidence="6">
    <location>
        <begin position="348"/>
        <end position="365"/>
    </location>
</feature>
<dbReference type="InterPro" id="IPR020846">
    <property type="entry name" value="MFS_dom"/>
</dbReference>
<comment type="subcellular location">
    <subcellularLocation>
        <location evidence="1">Membrane</location>
        <topology evidence="1">Multi-pass membrane protein</topology>
    </subcellularLocation>
</comment>
<gene>
    <name evidence="8" type="ORF">BDA99DRAFT_607073</name>
</gene>
<proteinExistence type="predicted"/>
<protein>
    <submittedName>
        <fullName evidence="8">Major facilitator superfamily domain-containing protein</fullName>
    </submittedName>
</protein>
<feature type="transmembrane region" description="Helical" evidence="6">
    <location>
        <begin position="527"/>
        <end position="549"/>
    </location>
</feature>
<keyword evidence="5 6" id="KW-0472">Membrane</keyword>
<feature type="transmembrane region" description="Helical" evidence="6">
    <location>
        <begin position="385"/>
        <end position="406"/>
    </location>
</feature>
<dbReference type="GO" id="GO:0016020">
    <property type="term" value="C:membrane"/>
    <property type="evidence" value="ECO:0007669"/>
    <property type="project" value="UniProtKB-SubCell"/>
</dbReference>
<dbReference type="InterPro" id="IPR036259">
    <property type="entry name" value="MFS_trans_sf"/>
</dbReference>
<dbReference type="PROSITE" id="PS50850">
    <property type="entry name" value="MFS"/>
    <property type="match status" value="1"/>
</dbReference>
<evidence type="ECO:0000256" key="2">
    <source>
        <dbReference type="ARBA" id="ARBA00022448"/>
    </source>
</evidence>
<comment type="caution">
    <text evidence="8">The sequence shown here is derived from an EMBL/GenBank/DDBJ whole genome shotgun (WGS) entry which is preliminary data.</text>
</comment>
<dbReference type="Gene3D" id="1.20.1250.20">
    <property type="entry name" value="MFS general substrate transporter like domains"/>
    <property type="match status" value="2"/>
</dbReference>
<organism evidence="8 9">
    <name type="scientific">Phascolomyces articulosus</name>
    <dbReference type="NCBI Taxonomy" id="60185"/>
    <lineage>
        <taxon>Eukaryota</taxon>
        <taxon>Fungi</taxon>
        <taxon>Fungi incertae sedis</taxon>
        <taxon>Mucoromycota</taxon>
        <taxon>Mucoromycotina</taxon>
        <taxon>Mucoromycetes</taxon>
        <taxon>Mucorales</taxon>
        <taxon>Lichtheimiaceae</taxon>
        <taxon>Phascolomyces</taxon>
    </lineage>
</organism>
<keyword evidence="3 6" id="KW-0812">Transmembrane</keyword>
<feature type="transmembrane region" description="Helical" evidence="6">
    <location>
        <begin position="157"/>
        <end position="178"/>
    </location>
</feature>
<evidence type="ECO:0000256" key="1">
    <source>
        <dbReference type="ARBA" id="ARBA00004141"/>
    </source>
</evidence>
<feature type="transmembrane region" description="Helical" evidence="6">
    <location>
        <begin position="215"/>
        <end position="235"/>
    </location>
</feature>
<keyword evidence="9" id="KW-1185">Reference proteome</keyword>
<dbReference type="SUPFAM" id="SSF103473">
    <property type="entry name" value="MFS general substrate transporter"/>
    <property type="match status" value="1"/>
</dbReference>
<evidence type="ECO:0000256" key="6">
    <source>
        <dbReference type="SAM" id="Phobius"/>
    </source>
</evidence>
<dbReference type="PANTHER" id="PTHR23506:SF23">
    <property type="entry name" value="GH10249P"/>
    <property type="match status" value="1"/>
</dbReference>
<reference evidence="8" key="2">
    <citation type="submission" date="2023-02" db="EMBL/GenBank/DDBJ databases">
        <authorList>
            <consortium name="DOE Joint Genome Institute"/>
            <person name="Mondo S.J."/>
            <person name="Chang Y."/>
            <person name="Wang Y."/>
            <person name="Ahrendt S."/>
            <person name="Andreopoulos W."/>
            <person name="Barry K."/>
            <person name="Beard J."/>
            <person name="Benny G.L."/>
            <person name="Blankenship S."/>
            <person name="Bonito G."/>
            <person name="Cuomo C."/>
            <person name="Desiro A."/>
            <person name="Gervers K.A."/>
            <person name="Hundley H."/>
            <person name="Kuo A."/>
            <person name="LaButti K."/>
            <person name="Lang B.F."/>
            <person name="Lipzen A."/>
            <person name="O'Donnell K."/>
            <person name="Pangilinan J."/>
            <person name="Reynolds N."/>
            <person name="Sandor L."/>
            <person name="Smith M.W."/>
            <person name="Tsang A."/>
            <person name="Grigoriev I.V."/>
            <person name="Stajich J.E."/>
            <person name="Spatafora J.W."/>
        </authorList>
    </citation>
    <scope>NUCLEOTIDE SEQUENCE</scope>
    <source>
        <strain evidence="8">RSA 2281</strain>
    </source>
</reference>
<evidence type="ECO:0000256" key="4">
    <source>
        <dbReference type="ARBA" id="ARBA00022989"/>
    </source>
</evidence>
<feature type="transmembrane region" description="Helical" evidence="6">
    <location>
        <begin position="439"/>
        <end position="458"/>
    </location>
</feature>
<feature type="transmembrane region" description="Helical" evidence="6">
    <location>
        <begin position="413"/>
        <end position="433"/>
    </location>
</feature>
<dbReference type="EMBL" id="JAIXMP010000023">
    <property type="protein sequence ID" value="KAI9255142.1"/>
    <property type="molecule type" value="Genomic_DNA"/>
</dbReference>
<feature type="transmembrane region" description="Helical" evidence="6">
    <location>
        <begin position="190"/>
        <end position="209"/>
    </location>
</feature>
<dbReference type="InterPro" id="IPR011701">
    <property type="entry name" value="MFS"/>
</dbReference>
<feature type="transmembrane region" description="Helical" evidence="6">
    <location>
        <begin position="500"/>
        <end position="521"/>
    </location>
</feature>
<reference evidence="8" key="1">
    <citation type="journal article" date="2022" name="IScience">
        <title>Evolution of zygomycete secretomes and the origins of terrestrial fungal ecologies.</title>
        <authorList>
            <person name="Chang Y."/>
            <person name="Wang Y."/>
            <person name="Mondo S."/>
            <person name="Ahrendt S."/>
            <person name="Andreopoulos W."/>
            <person name="Barry K."/>
            <person name="Beard J."/>
            <person name="Benny G.L."/>
            <person name="Blankenship S."/>
            <person name="Bonito G."/>
            <person name="Cuomo C."/>
            <person name="Desiro A."/>
            <person name="Gervers K.A."/>
            <person name="Hundley H."/>
            <person name="Kuo A."/>
            <person name="LaButti K."/>
            <person name="Lang B.F."/>
            <person name="Lipzen A."/>
            <person name="O'Donnell K."/>
            <person name="Pangilinan J."/>
            <person name="Reynolds N."/>
            <person name="Sandor L."/>
            <person name="Smith M.E."/>
            <person name="Tsang A."/>
            <person name="Grigoriev I.V."/>
            <person name="Stajich J.E."/>
            <person name="Spatafora J.W."/>
        </authorList>
    </citation>
    <scope>NUCLEOTIDE SEQUENCE</scope>
    <source>
        <strain evidence="8">RSA 2281</strain>
    </source>
</reference>